<feature type="region of interest" description="Disordered" evidence="5">
    <location>
        <begin position="417"/>
        <end position="452"/>
    </location>
</feature>
<dbReference type="EMBL" id="AUPC02000145">
    <property type="protein sequence ID" value="POG68926.1"/>
    <property type="molecule type" value="Genomic_DNA"/>
</dbReference>
<feature type="domain" description="SH3" evidence="8">
    <location>
        <begin position="529"/>
        <end position="589"/>
    </location>
</feature>
<dbReference type="GO" id="GO:0008061">
    <property type="term" value="F:chitin binding"/>
    <property type="evidence" value="ECO:0007669"/>
    <property type="project" value="InterPro"/>
</dbReference>
<protein>
    <submittedName>
        <fullName evidence="10">Glycoside hydrolase family 18 protein</fullName>
    </submittedName>
</protein>
<keyword evidence="6" id="KW-0472">Membrane</keyword>
<dbReference type="InterPro" id="IPR046982">
    <property type="entry name" value="BIN3/RVS161-like"/>
</dbReference>
<dbReference type="InterPro" id="IPR001223">
    <property type="entry name" value="Glyco_hydro18_cat"/>
</dbReference>
<dbReference type="GO" id="GO:0043332">
    <property type="term" value="C:mating projection tip"/>
    <property type="evidence" value="ECO:0007669"/>
    <property type="project" value="TreeGrafter"/>
</dbReference>
<keyword evidence="2 4" id="KW-0728">SH3 domain</keyword>
<dbReference type="FunFam" id="2.30.30.40:FF:000100">
    <property type="entry name" value="SH3 domain-containing YSC84-like protein 1"/>
    <property type="match status" value="1"/>
</dbReference>
<dbReference type="SUPFAM" id="SSF50044">
    <property type="entry name" value="SH3-domain"/>
    <property type="match status" value="1"/>
</dbReference>
<evidence type="ECO:0000256" key="4">
    <source>
        <dbReference type="PROSITE-ProRule" id="PRU00192"/>
    </source>
</evidence>
<accession>A0A2P4PU67</accession>
<dbReference type="PANTHER" id="PTHR47174">
    <property type="entry name" value="BRIDGING INTEGRATOR 3"/>
    <property type="match status" value="1"/>
</dbReference>
<dbReference type="GO" id="GO:0051666">
    <property type="term" value="P:actin cortical patch localization"/>
    <property type="evidence" value="ECO:0007669"/>
    <property type="project" value="InterPro"/>
</dbReference>
<dbReference type="AlphaFoldDB" id="A0A2P4PU67"/>
<dbReference type="GO" id="GO:1990528">
    <property type="term" value="C:Rvs161p-Rvs167p complex"/>
    <property type="evidence" value="ECO:0007669"/>
    <property type="project" value="TreeGrafter"/>
</dbReference>
<evidence type="ECO:0000313" key="10">
    <source>
        <dbReference type="EMBL" id="POG68926.1"/>
    </source>
</evidence>
<evidence type="ECO:0000313" key="11">
    <source>
        <dbReference type="Proteomes" id="UP000018888"/>
    </source>
</evidence>
<dbReference type="PROSITE" id="PS51910">
    <property type="entry name" value="GH18_2"/>
    <property type="match status" value="1"/>
</dbReference>
<dbReference type="GO" id="GO:0015629">
    <property type="term" value="C:actin cytoskeleton"/>
    <property type="evidence" value="ECO:0007669"/>
    <property type="project" value="TreeGrafter"/>
</dbReference>
<keyword evidence="6" id="KW-1133">Transmembrane helix</keyword>
<dbReference type="PRINTS" id="PR00452">
    <property type="entry name" value="SH3DOMAIN"/>
</dbReference>
<dbReference type="Gene3D" id="2.30.30.40">
    <property type="entry name" value="SH3 Domains"/>
    <property type="match status" value="1"/>
</dbReference>
<keyword evidence="3" id="KW-0963">Cytoplasm</keyword>
<dbReference type="PROSITE" id="PS50002">
    <property type="entry name" value="SH3"/>
    <property type="match status" value="1"/>
</dbReference>
<dbReference type="Gene3D" id="3.20.20.80">
    <property type="entry name" value="Glycosidases"/>
    <property type="match status" value="1"/>
</dbReference>
<feature type="compositionally biased region" description="Polar residues" evidence="5">
    <location>
        <begin position="427"/>
        <end position="444"/>
    </location>
</feature>
<dbReference type="Proteomes" id="UP000018888">
    <property type="component" value="Unassembled WGS sequence"/>
</dbReference>
<gene>
    <name evidence="10" type="ORF">GLOIN_2v1631919</name>
</gene>
<feature type="signal peptide" evidence="7">
    <location>
        <begin position="1"/>
        <end position="29"/>
    </location>
</feature>
<dbReference type="GO" id="GO:0016787">
    <property type="term" value="F:hydrolase activity"/>
    <property type="evidence" value="ECO:0007669"/>
    <property type="project" value="UniProtKB-KW"/>
</dbReference>
<dbReference type="GO" id="GO:0031097">
    <property type="term" value="C:medial cortex"/>
    <property type="evidence" value="ECO:0007669"/>
    <property type="project" value="TreeGrafter"/>
</dbReference>
<dbReference type="GO" id="GO:0005975">
    <property type="term" value="P:carbohydrate metabolic process"/>
    <property type="evidence" value="ECO:0007669"/>
    <property type="project" value="InterPro"/>
</dbReference>
<dbReference type="InterPro" id="IPR011583">
    <property type="entry name" value="Chitinase_II/V-like_cat"/>
</dbReference>
<organism evidence="10 11">
    <name type="scientific">Rhizophagus irregularis (strain DAOM 181602 / DAOM 197198 / MUCL 43194)</name>
    <name type="common">Arbuscular mycorrhizal fungus</name>
    <name type="synonym">Glomus intraradices</name>
    <dbReference type="NCBI Taxonomy" id="747089"/>
    <lineage>
        <taxon>Eukaryota</taxon>
        <taxon>Fungi</taxon>
        <taxon>Fungi incertae sedis</taxon>
        <taxon>Mucoromycota</taxon>
        <taxon>Glomeromycotina</taxon>
        <taxon>Glomeromycetes</taxon>
        <taxon>Glomerales</taxon>
        <taxon>Glomeraceae</taxon>
        <taxon>Rhizophagus</taxon>
    </lineage>
</organism>
<name>A0A2P4PU67_RHIID</name>
<feature type="transmembrane region" description="Helical" evidence="6">
    <location>
        <begin position="459"/>
        <end position="481"/>
    </location>
</feature>
<evidence type="ECO:0000256" key="5">
    <source>
        <dbReference type="SAM" id="MobiDB-lite"/>
    </source>
</evidence>
<feature type="domain" description="GH18" evidence="9">
    <location>
        <begin position="48"/>
        <end position="419"/>
    </location>
</feature>
<dbReference type="InterPro" id="IPR017853">
    <property type="entry name" value="GH"/>
</dbReference>
<evidence type="ECO:0000256" key="7">
    <source>
        <dbReference type="SAM" id="SignalP"/>
    </source>
</evidence>
<dbReference type="GO" id="GO:0097320">
    <property type="term" value="P:plasma membrane tubulation"/>
    <property type="evidence" value="ECO:0007669"/>
    <property type="project" value="TreeGrafter"/>
</dbReference>
<dbReference type="SMART" id="SM00636">
    <property type="entry name" value="Glyco_18"/>
    <property type="match status" value="1"/>
</dbReference>
<evidence type="ECO:0000259" key="8">
    <source>
        <dbReference type="PROSITE" id="PS50002"/>
    </source>
</evidence>
<keyword evidence="10" id="KW-0378">Hydrolase</keyword>
<dbReference type="SUPFAM" id="SSF51445">
    <property type="entry name" value="(Trans)glycosidases"/>
    <property type="match status" value="1"/>
</dbReference>
<dbReference type="InterPro" id="IPR001452">
    <property type="entry name" value="SH3_domain"/>
</dbReference>
<evidence type="ECO:0000256" key="6">
    <source>
        <dbReference type="SAM" id="Phobius"/>
    </source>
</evidence>
<dbReference type="SMR" id="A0A2P4PU67"/>
<keyword evidence="6" id="KW-0812">Transmembrane</keyword>
<feature type="chain" id="PRO_5015169832" evidence="7">
    <location>
        <begin position="30"/>
        <end position="589"/>
    </location>
</feature>
<keyword evidence="7" id="KW-0732">Signal</keyword>
<comment type="caution">
    <text evidence="10">The sequence shown here is derived from an EMBL/GenBank/DDBJ whole genome shotgun (WGS) entry which is preliminary data.</text>
</comment>
<dbReference type="GO" id="GO:0006897">
    <property type="term" value="P:endocytosis"/>
    <property type="evidence" value="ECO:0007669"/>
    <property type="project" value="InterPro"/>
</dbReference>
<evidence type="ECO:0000259" key="9">
    <source>
        <dbReference type="PROSITE" id="PS51910"/>
    </source>
</evidence>
<sequence>MRKIYPPPFNKFVVFVFYSLLSIAAIVSSQVTLMDNGCKPSALNFTNRPVIGYVQPSIDPNSIQWDLYSHINFIVSDYNNPEKNKEKYTALIAAKNANGKNVKILLSIRNYDRLTWKEDKDFYDALDYISEFITKNNFDGVDIEYPGMRGFPCNQKPVNDADFGAFIRNMKTKLQNKIIIMLTVGSTPTPSEEIISLVDDKIVDLLNIETYHFSLYASPNQFNTVGNDVTTNPNSPYGRFKQAYDIWSLRISKENKEKIIMGIDFGNTFQVVTNKTIMDSQTVEYKYVPYDIPQEIRGQLIQIKNLCNIQANAALYSWPWKNLSAYALDYSQTNGSYGSCNTKNNWTRKFDQTNSVPWLYNNNPYNSNVDFSIFYVSYEDFSSLYAKLLAVGGVSISDISYDDDKNSLLNYIRGNQLPSSPVDLPPTKNNPGKGTSPLNPTDSTNADDKNPLDNHKANAGVIVGAVLGGLLLLVVSCFVWYRRKYILNSKDAGAISKSTMRSHTATKNAEMSCDSSPNRFAVPTTVIPVACGYVTAMFDFEGKEENDLSFRKGDKIEVLERGDGPNDWWVGRVNNTVGEFPGNYVKETG</sequence>
<dbReference type="InterPro" id="IPR036028">
    <property type="entry name" value="SH3-like_dom_sf"/>
</dbReference>
<reference evidence="10 11" key="2">
    <citation type="journal article" date="2018" name="New Phytol.">
        <title>High intraspecific genome diversity in the model arbuscular mycorrhizal symbiont Rhizophagus irregularis.</title>
        <authorList>
            <person name="Chen E.C.H."/>
            <person name="Morin E."/>
            <person name="Beaudet D."/>
            <person name="Noel J."/>
            <person name="Yildirir G."/>
            <person name="Ndikumana S."/>
            <person name="Charron P."/>
            <person name="St-Onge C."/>
            <person name="Giorgi J."/>
            <person name="Kruger M."/>
            <person name="Marton T."/>
            <person name="Ropars J."/>
            <person name="Grigoriev I.V."/>
            <person name="Hainaut M."/>
            <person name="Henrissat B."/>
            <person name="Roux C."/>
            <person name="Martin F."/>
            <person name="Corradi N."/>
        </authorList>
    </citation>
    <scope>NUCLEOTIDE SEQUENCE [LARGE SCALE GENOMIC DNA]</scope>
    <source>
        <strain evidence="10 11">DAOM 197198</strain>
    </source>
</reference>
<evidence type="ECO:0000256" key="2">
    <source>
        <dbReference type="ARBA" id="ARBA00022443"/>
    </source>
</evidence>
<evidence type="ECO:0000256" key="3">
    <source>
        <dbReference type="ARBA" id="ARBA00022490"/>
    </source>
</evidence>
<comment type="subcellular location">
    <subcellularLocation>
        <location evidence="1">Cytoplasm</location>
    </subcellularLocation>
</comment>
<dbReference type="PANTHER" id="PTHR47174:SF3">
    <property type="entry name" value="BRIDGING INTEGRATOR 3"/>
    <property type="match status" value="1"/>
</dbReference>
<dbReference type="GO" id="GO:0008289">
    <property type="term" value="F:lipid binding"/>
    <property type="evidence" value="ECO:0007669"/>
    <property type="project" value="TreeGrafter"/>
</dbReference>
<keyword evidence="11" id="KW-1185">Reference proteome</keyword>
<evidence type="ECO:0000256" key="1">
    <source>
        <dbReference type="ARBA" id="ARBA00004496"/>
    </source>
</evidence>
<dbReference type="VEuPathDB" id="FungiDB:RhiirFUN_010480"/>
<dbReference type="SMART" id="SM00326">
    <property type="entry name" value="SH3"/>
    <property type="match status" value="1"/>
</dbReference>
<dbReference type="Pfam" id="PF00704">
    <property type="entry name" value="Glyco_hydro_18"/>
    <property type="match status" value="1"/>
</dbReference>
<reference evidence="10 11" key="1">
    <citation type="journal article" date="2013" name="Proc. Natl. Acad. Sci. U.S.A.">
        <title>Genome of an arbuscular mycorrhizal fungus provides insight into the oldest plant symbiosis.</title>
        <authorList>
            <person name="Tisserant E."/>
            <person name="Malbreil M."/>
            <person name="Kuo A."/>
            <person name="Kohler A."/>
            <person name="Symeonidi A."/>
            <person name="Balestrini R."/>
            <person name="Charron P."/>
            <person name="Duensing N."/>
            <person name="Frei Dit Frey N."/>
            <person name="Gianinazzi-Pearson V."/>
            <person name="Gilbert L.B."/>
            <person name="Handa Y."/>
            <person name="Herr J.R."/>
            <person name="Hijri M."/>
            <person name="Koul R."/>
            <person name="Kawaguchi M."/>
            <person name="Krajinski F."/>
            <person name="Lammers P.J."/>
            <person name="Masclaux F.G."/>
            <person name="Murat C."/>
            <person name="Morin E."/>
            <person name="Ndikumana S."/>
            <person name="Pagni M."/>
            <person name="Petitpierre D."/>
            <person name="Requena N."/>
            <person name="Rosikiewicz P."/>
            <person name="Riley R."/>
            <person name="Saito K."/>
            <person name="San Clemente H."/>
            <person name="Shapiro H."/>
            <person name="van Tuinen D."/>
            <person name="Becard G."/>
            <person name="Bonfante P."/>
            <person name="Paszkowski U."/>
            <person name="Shachar-Hill Y.Y."/>
            <person name="Tuskan G.A."/>
            <person name="Young P.W."/>
            <person name="Sanders I.R."/>
            <person name="Henrissat B."/>
            <person name="Rensing S.A."/>
            <person name="Grigoriev I.V."/>
            <person name="Corradi N."/>
            <person name="Roux C."/>
            <person name="Martin F."/>
        </authorList>
    </citation>
    <scope>NUCLEOTIDE SEQUENCE [LARGE SCALE GENOMIC DNA]</scope>
    <source>
        <strain evidence="10 11">DAOM 197198</strain>
    </source>
</reference>
<dbReference type="Pfam" id="PF00018">
    <property type="entry name" value="SH3_1"/>
    <property type="match status" value="1"/>
</dbReference>
<proteinExistence type="predicted"/>